<keyword evidence="1" id="KW-0812">Transmembrane</keyword>
<feature type="transmembrane region" description="Helical" evidence="1">
    <location>
        <begin position="168"/>
        <end position="186"/>
    </location>
</feature>
<dbReference type="EMBL" id="WKJD01000016">
    <property type="protein sequence ID" value="MRX44211.1"/>
    <property type="molecule type" value="Genomic_DNA"/>
</dbReference>
<sequence>MSRIRLAALICAIATSAIALSDALTRIVTGSDSVFADGSPLPFVSAVGGAVHVACYALIVVVLFTVAAPVFRGRPWRSVVRWALAAVYGTMAIGLTVHLFGIEPEGVLGIAVNVGFFGMLLLPAVLGITMLVQGDRSPSAWLLMLTLPATALLFVLPESAAHPGYAETLANLGLVLLGVGVATTRATRPAAGRVRPVGSVAA</sequence>
<evidence type="ECO:0008006" key="5">
    <source>
        <dbReference type="Google" id="ProtNLM"/>
    </source>
</evidence>
<keyword evidence="1" id="KW-0472">Membrane</keyword>
<proteinExistence type="predicted"/>
<feature type="transmembrane region" description="Helical" evidence="1">
    <location>
        <begin position="43"/>
        <end position="67"/>
    </location>
</feature>
<accession>A0A6L5R2E2</accession>
<feature type="transmembrane region" description="Helical" evidence="1">
    <location>
        <begin position="79"/>
        <end position="101"/>
    </location>
</feature>
<feature type="chain" id="PRO_5026651090" description="DUF998 domain-containing protein" evidence="2">
    <location>
        <begin position="20"/>
        <end position="202"/>
    </location>
</feature>
<evidence type="ECO:0000313" key="3">
    <source>
        <dbReference type="EMBL" id="MRX44211.1"/>
    </source>
</evidence>
<dbReference type="RefSeq" id="WP_154346479.1">
    <property type="nucleotide sequence ID" value="NZ_WKJD01000016.1"/>
</dbReference>
<comment type="caution">
    <text evidence="3">The sequence shown here is derived from an EMBL/GenBank/DDBJ whole genome shotgun (WGS) entry which is preliminary data.</text>
</comment>
<protein>
    <recommendedName>
        <fullName evidence="5">DUF998 domain-containing protein</fullName>
    </recommendedName>
</protein>
<keyword evidence="4" id="KW-1185">Reference proteome</keyword>
<dbReference type="AlphaFoldDB" id="A0A6L5R2E2"/>
<gene>
    <name evidence="3" type="ORF">GJR97_10790</name>
</gene>
<evidence type="ECO:0000256" key="1">
    <source>
        <dbReference type="SAM" id="Phobius"/>
    </source>
</evidence>
<feature type="transmembrane region" description="Helical" evidence="1">
    <location>
        <begin position="107"/>
        <end position="132"/>
    </location>
</feature>
<dbReference type="Proteomes" id="UP000476511">
    <property type="component" value="Unassembled WGS sequence"/>
</dbReference>
<evidence type="ECO:0000313" key="4">
    <source>
        <dbReference type="Proteomes" id="UP000476511"/>
    </source>
</evidence>
<evidence type="ECO:0000256" key="2">
    <source>
        <dbReference type="SAM" id="SignalP"/>
    </source>
</evidence>
<feature type="signal peptide" evidence="2">
    <location>
        <begin position="1"/>
        <end position="19"/>
    </location>
</feature>
<keyword evidence="2" id="KW-0732">Signal</keyword>
<reference evidence="3 4" key="1">
    <citation type="submission" date="2019-11" db="EMBL/GenBank/DDBJ databases">
        <title>Agromyces kandeliae sp. nov., isolated from mangrove soil.</title>
        <authorList>
            <person name="Wang R."/>
        </authorList>
    </citation>
    <scope>NUCLEOTIDE SEQUENCE [LARGE SCALE GENOMIC DNA]</scope>
    <source>
        <strain evidence="3 4">Q22</strain>
    </source>
</reference>
<name>A0A6L5R2E2_9MICO</name>
<keyword evidence="1" id="KW-1133">Transmembrane helix</keyword>
<organism evidence="3 4">
    <name type="scientific">Agromyces kandeliae</name>
    <dbReference type="NCBI Taxonomy" id="2666141"/>
    <lineage>
        <taxon>Bacteria</taxon>
        <taxon>Bacillati</taxon>
        <taxon>Actinomycetota</taxon>
        <taxon>Actinomycetes</taxon>
        <taxon>Micrococcales</taxon>
        <taxon>Microbacteriaceae</taxon>
        <taxon>Agromyces</taxon>
    </lineage>
</organism>
<feature type="transmembrane region" description="Helical" evidence="1">
    <location>
        <begin position="139"/>
        <end position="156"/>
    </location>
</feature>